<dbReference type="RefSeq" id="XP_008722676.1">
    <property type="nucleotide sequence ID" value="XM_008724454.1"/>
</dbReference>
<dbReference type="Pfam" id="PF07896">
    <property type="entry name" value="DUF1674"/>
    <property type="match status" value="1"/>
</dbReference>
<dbReference type="OrthoDB" id="201362at2759"/>
<dbReference type="InterPro" id="IPR012875">
    <property type="entry name" value="SDHF4"/>
</dbReference>
<dbReference type="GeneID" id="19979546"/>
<reference evidence="4 5" key="1">
    <citation type="submission" date="2013-03" db="EMBL/GenBank/DDBJ databases">
        <title>The Genome Sequence of Cladophialophora carrionii CBS 160.54.</title>
        <authorList>
            <consortium name="The Broad Institute Genomics Platform"/>
            <person name="Cuomo C."/>
            <person name="de Hoog S."/>
            <person name="Gorbushina A."/>
            <person name="Walker B."/>
            <person name="Young S.K."/>
            <person name="Zeng Q."/>
            <person name="Gargeya S."/>
            <person name="Fitzgerald M."/>
            <person name="Haas B."/>
            <person name="Abouelleil A."/>
            <person name="Allen A.W."/>
            <person name="Alvarado L."/>
            <person name="Arachchi H.M."/>
            <person name="Berlin A.M."/>
            <person name="Chapman S.B."/>
            <person name="Gainer-Dewar J."/>
            <person name="Goldberg J."/>
            <person name="Griggs A."/>
            <person name="Gujja S."/>
            <person name="Hansen M."/>
            <person name="Howarth C."/>
            <person name="Imamovic A."/>
            <person name="Ireland A."/>
            <person name="Larimer J."/>
            <person name="McCowan C."/>
            <person name="Murphy C."/>
            <person name="Pearson M."/>
            <person name="Poon T.W."/>
            <person name="Priest M."/>
            <person name="Roberts A."/>
            <person name="Saif S."/>
            <person name="Shea T."/>
            <person name="Sisk P."/>
            <person name="Sykes S."/>
            <person name="Wortman J."/>
            <person name="Nusbaum C."/>
            <person name="Birren B."/>
        </authorList>
    </citation>
    <scope>NUCLEOTIDE SEQUENCE [LARGE SCALE GENOMIC DNA]</scope>
    <source>
        <strain evidence="4 5">CBS 160.54</strain>
    </source>
</reference>
<sequence length="207" mass="22367">MKTAISVPRAAQCAAPRAHLFTSPLARSCSHPRFTSPARHLSTSPRVKKDEPPPPPSSFSFQGMPAPPRLPKEEQEIFESLQRQSTGAFSTPASERRAPPRINQSPDSSAAEFADAQNTVSQRVDRISTAGEDSGATGSSVLKEMYDKVIEARGKGEELHPNVVRGAQPEFEGDVNPKTGEVGGPKNEPLRWGASGDWTYNGRATDF</sequence>
<dbReference type="PANTHER" id="PTHR28524">
    <property type="entry name" value="SUCCINATE DEHYDROGENASE ASSEMBLY FACTOR 4, MITOCHONDRIAL"/>
    <property type="match status" value="1"/>
</dbReference>
<protein>
    <recommendedName>
        <fullName evidence="2">Succinate dehydrogenase assembly factor 4, mitochondrial</fullName>
    </recommendedName>
</protein>
<dbReference type="Proteomes" id="UP000030678">
    <property type="component" value="Unassembled WGS sequence"/>
</dbReference>
<feature type="compositionally biased region" description="Polar residues" evidence="3">
    <location>
        <begin position="81"/>
        <end position="93"/>
    </location>
</feature>
<feature type="region of interest" description="Disordered" evidence="3">
    <location>
        <begin position="24"/>
        <end position="141"/>
    </location>
</feature>
<name>V9DRM9_9EURO</name>
<evidence type="ECO:0000313" key="5">
    <source>
        <dbReference type="Proteomes" id="UP000030678"/>
    </source>
</evidence>
<dbReference type="VEuPathDB" id="FungiDB:G647_01053"/>
<dbReference type="GO" id="GO:0005739">
    <property type="term" value="C:mitochondrion"/>
    <property type="evidence" value="ECO:0007669"/>
    <property type="project" value="TreeGrafter"/>
</dbReference>
<organism evidence="4 5">
    <name type="scientific">Cladophialophora carrionii CBS 160.54</name>
    <dbReference type="NCBI Taxonomy" id="1279043"/>
    <lineage>
        <taxon>Eukaryota</taxon>
        <taxon>Fungi</taxon>
        <taxon>Dikarya</taxon>
        <taxon>Ascomycota</taxon>
        <taxon>Pezizomycotina</taxon>
        <taxon>Eurotiomycetes</taxon>
        <taxon>Chaetothyriomycetidae</taxon>
        <taxon>Chaetothyriales</taxon>
        <taxon>Herpotrichiellaceae</taxon>
        <taxon>Cladophialophora</taxon>
    </lineage>
</organism>
<evidence type="ECO:0000256" key="2">
    <source>
        <dbReference type="ARBA" id="ARBA00022170"/>
    </source>
</evidence>
<dbReference type="GO" id="GO:0034553">
    <property type="term" value="P:mitochondrial respiratory chain complex II assembly"/>
    <property type="evidence" value="ECO:0007669"/>
    <property type="project" value="TreeGrafter"/>
</dbReference>
<dbReference type="PANTHER" id="PTHR28524:SF3">
    <property type="entry name" value="SUCCINATE DEHYDROGENASE ASSEMBLY FACTOR 4, MITOCHONDRIAL"/>
    <property type="match status" value="1"/>
</dbReference>
<feature type="region of interest" description="Disordered" evidence="3">
    <location>
        <begin position="153"/>
        <end position="198"/>
    </location>
</feature>
<dbReference type="AlphaFoldDB" id="V9DRM9"/>
<evidence type="ECO:0000313" key="4">
    <source>
        <dbReference type="EMBL" id="ETI28602.1"/>
    </source>
</evidence>
<gene>
    <name evidence="4" type="ORF">G647_01053</name>
</gene>
<accession>V9DRM9</accession>
<evidence type="ECO:0000256" key="1">
    <source>
        <dbReference type="ARBA" id="ARBA00005701"/>
    </source>
</evidence>
<comment type="similarity">
    <text evidence="1">Belongs to the SDHAF4 family.</text>
</comment>
<dbReference type="HOGENOM" id="CLU_101052_0_0_1"/>
<dbReference type="EMBL" id="KB822697">
    <property type="protein sequence ID" value="ETI28602.1"/>
    <property type="molecule type" value="Genomic_DNA"/>
</dbReference>
<evidence type="ECO:0000256" key="3">
    <source>
        <dbReference type="SAM" id="MobiDB-lite"/>
    </source>
</evidence>
<proteinExistence type="inferred from homology"/>